<keyword evidence="8 12" id="KW-1133">Transmembrane helix</keyword>
<dbReference type="SMART" id="SM00369">
    <property type="entry name" value="LRR_TYP"/>
    <property type="match status" value="8"/>
</dbReference>
<evidence type="ECO:0000256" key="10">
    <source>
        <dbReference type="ARBA" id="ARBA00023180"/>
    </source>
</evidence>
<evidence type="ECO:0000259" key="14">
    <source>
        <dbReference type="Pfam" id="PF08263"/>
    </source>
</evidence>
<feature type="region of interest" description="Disordered" evidence="11">
    <location>
        <begin position="1149"/>
        <end position="1191"/>
    </location>
</feature>
<evidence type="ECO:0000256" key="5">
    <source>
        <dbReference type="ARBA" id="ARBA00022692"/>
    </source>
</evidence>
<dbReference type="FunFam" id="3.80.10.10:FF:000400">
    <property type="entry name" value="Nuclear pore complex protein NUP107"/>
    <property type="match status" value="1"/>
</dbReference>
<dbReference type="Pfam" id="PF23598">
    <property type="entry name" value="LRR_14"/>
    <property type="match status" value="1"/>
</dbReference>
<feature type="domain" description="Leucine-rich repeat-containing N-terminal plant-type" evidence="14">
    <location>
        <begin position="34"/>
        <end position="74"/>
    </location>
</feature>
<evidence type="ECO:0000256" key="3">
    <source>
        <dbReference type="ARBA" id="ARBA00022475"/>
    </source>
</evidence>
<feature type="chain" id="PRO_5026760421" evidence="13">
    <location>
        <begin position="22"/>
        <end position="1191"/>
    </location>
</feature>
<comment type="subcellular location">
    <subcellularLocation>
        <location evidence="1">Cell membrane</location>
        <topology evidence="1">Single-pass type I membrane protein</topology>
    </subcellularLocation>
</comment>
<dbReference type="FunFam" id="3.80.10.10:FF:000299">
    <property type="entry name" value="Piriformospora indica-insensitive protein 2"/>
    <property type="match status" value="1"/>
</dbReference>
<dbReference type="EMBL" id="BKCJ010000475">
    <property type="protein sequence ID" value="GEU33543.1"/>
    <property type="molecule type" value="Genomic_DNA"/>
</dbReference>
<dbReference type="AlphaFoldDB" id="A0A6L2J966"/>
<dbReference type="GO" id="GO:0009653">
    <property type="term" value="P:anatomical structure morphogenesis"/>
    <property type="evidence" value="ECO:0007669"/>
    <property type="project" value="UniProtKB-ARBA"/>
</dbReference>
<evidence type="ECO:0000256" key="4">
    <source>
        <dbReference type="ARBA" id="ARBA00022614"/>
    </source>
</evidence>
<keyword evidence="10" id="KW-0325">Glycoprotein</keyword>
<dbReference type="SMART" id="SM00365">
    <property type="entry name" value="LRR_SD22"/>
    <property type="match status" value="6"/>
</dbReference>
<evidence type="ECO:0000256" key="1">
    <source>
        <dbReference type="ARBA" id="ARBA00004251"/>
    </source>
</evidence>
<keyword evidence="4" id="KW-0433">Leucine-rich repeat</keyword>
<dbReference type="InterPro" id="IPR001611">
    <property type="entry name" value="Leu-rich_rpt"/>
</dbReference>
<dbReference type="FunFam" id="3.80.10.10:FF:000095">
    <property type="entry name" value="LRR receptor-like serine/threonine-protein kinase GSO1"/>
    <property type="match status" value="1"/>
</dbReference>
<dbReference type="Pfam" id="PF13855">
    <property type="entry name" value="LRR_8"/>
    <property type="match status" value="2"/>
</dbReference>
<keyword evidence="3" id="KW-1003">Cell membrane</keyword>
<evidence type="ECO:0000313" key="16">
    <source>
        <dbReference type="EMBL" id="GEU33543.1"/>
    </source>
</evidence>
<dbReference type="InterPro" id="IPR003591">
    <property type="entry name" value="Leu-rich_rpt_typical-subtyp"/>
</dbReference>
<dbReference type="PRINTS" id="PR00019">
    <property type="entry name" value="LEURICHRPT"/>
</dbReference>
<dbReference type="GO" id="GO:0051707">
    <property type="term" value="P:response to other organism"/>
    <property type="evidence" value="ECO:0007669"/>
    <property type="project" value="UniProtKB-ARBA"/>
</dbReference>
<reference evidence="16" key="1">
    <citation type="journal article" date="2019" name="Sci. Rep.">
        <title>Draft genome of Tanacetum cinerariifolium, the natural source of mosquito coil.</title>
        <authorList>
            <person name="Yamashiro T."/>
            <person name="Shiraishi A."/>
            <person name="Satake H."/>
            <person name="Nakayama K."/>
        </authorList>
    </citation>
    <scope>NUCLEOTIDE SEQUENCE</scope>
</reference>
<feature type="signal peptide" evidence="13">
    <location>
        <begin position="1"/>
        <end position="21"/>
    </location>
</feature>
<dbReference type="PANTHER" id="PTHR48063:SF103">
    <property type="entry name" value="LEUCINE-RICH RECEPTOR-LIKE KINASE FAMILY PROTEIN"/>
    <property type="match status" value="1"/>
</dbReference>
<protein>
    <submittedName>
        <fullName evidence="16">Leucine-rich repeat-containing protein</fullName>
    </submittedName>
</protein>
<dbReference type="Gene3D" id="3.80.10.10">
    <property type="entry name" value="Ribonuclease Inhibitor"/>
    <property type="match status" value="4"/>
</dbReference>
<evidence type="ECO:0000256" key="2">
    <source>
        <dbReference type="ARBA" id="ARBA00009592"/>
    </source>
</evidence>
<evidence type="ECO:0000259" key="15">
    <source>
        <dbReference type="Pfam" id="PF23598"/>
    </source>
</evidence>
<dbReference type="InterPro" id="IPR046956">
    <property type="entry name" value="RLP23-like"/>
</dbReference>
<dbReference type="SUPFAM" id="SSF52058">
    <property type="entry name" value="L domain-like"/>
    <property type="match status" value="4"/>
</dbReference>
<dbReference type="PROSITE" id="PS51450">
    <property type="entry name" value="LRR"/>
    <property type="match status" value="1"/>
</dbReference>
<name>A0A6L2J966_TANCI</name>
<feature type="compositionally biased region" description="Low complexity" evidence="11">
    <location>
        <begin position="1162"/>
        <end position="1174"/>
    </location>
</feature>
<comment type="caution">
    <text evidence="16">The sequence shown here is derived from an EMBL/GenBank/DDBJ whole genome shotgun (WGS) entry which is preliminary data.</text>
</comment>
<dbReference type="GO" id="GO:0099402">
    <property type="term" value="P:plant organ development"/>
    <property type="evidence" value="ECO:0007669"/>
    <property type="project" value="UniProtKB-ARBA"/>
</dbReference>
<dbReference type="Pfam" id="PF08263">
    <property type="entry name" value="LRRNT_2"/>
    <property type="match status" value="1"/>
</dbReference>
<keyword evidence="6 13" id="KW-0732">Signal</keyword>
<evidence type="ECO:0000256" key="8">
    <source>
        <dbReference type="ARBA" id="ARBA00022989"/>
    </source>
</evidence>
<gene>
    <name evidence="16" type="ORF">Tci_005521</name>
</gene>
<evidence type="ECO:0000256" key="11">
    <source>
        <dbReference type="SAM" id="MobiDB-lite"/>
    </source>
</evidence>
<sequence>MHTLVLFNLSLVLLVFNATTAFSVSHGDANTCIDKERQALLDFQDHLSYYYIVGDIWRPEEEDDCCQWEGVTCNTQTGHVTELDLSNQDDQYDGLEGEISLSLLNLTYLNHLSLSRNSFYGTIPKFIGSMSHLTHLDLRQNHLSGTIPESIGNMTHLTYLDLGENYLTGTIPESIGNMTRLTHLDLGENYLTGTIPESMGNMTHLTHLDLGQNNLTGIIPESIVNIGHLTYLDLGQNNFCGTIPRSVGSLTKLTHLHLSQNSLNRAIPPEFGNLTNLVELSVSVENLDWLSSMSKLEELNLDGSSLAKANHWVDVIIGLQNLSSLSLRGCDLSQVMHLYSSSANSSSSVINLYLDNSNLNSSMFPWLCPLMGNNLVNLNISGNKYDGKLSDFLNNLSACASSVTRLDTLHASSNQFTGSLSDEIQNFSSLAVLNLASNQLDGTISDKLWQLTNLQYLDLSSNRLRGLISELTQVSHIDQLKLSNNLIEGFPFTSNWEELSYIDFRSNKLGPRFPEGIQTLNGLIHLDLSDNNISDTFPTNCQFYLLSSLGYFNLSFNNMSGKLPDFQSNVDLKIVDLSSNNFHGRVPVFPAFITYLDLSRNKFHGRISFLCHLYETLEFLDLSNNSLTGPLPDCLRNFTTLRVLNLGHNFLSGKLPPSIRYLSQLEMLCLYNNSFSGKLHSYLKNCTKLSLLDLGANKFSGNVPVWIGENLPSLYVLNLRSNNLFGNIPLQICHLITLQILDLSNNNLHGTIPSCVNNLTAMVQKGLFVKKNVHQFHAALVEDRVYDFVEMVDNSYFDHLLIEWQGKVREFSSILGLVKTIDLSSNNLTGKIPYELTNLHGLLRLDLSNNSLVGEIPRDIGQMKALLTLNLSRNFFSGKMPSGMSDMDLLNDLDVSYNNLSGRVPSSTQLQSFPPEWFTGNVGLCGPPTGKKCLEDVDLGVPPVGDSDGDAESTDELQRWFYIGGATGFATAFWIACSTLLFNRRLRHAFFRFYDFLKDWVYVKLVSNQRTTWMGGFHLFADVAKYGRTYNRPVERSGDGKPIVGSNFQSEMMTTVNQGMSIEEIKRVVAQRVANAIEAVAIYETKTNLTQITRRSLRHYKGECLKVKLHEHVDMIHGRVRASKPKTMQDAIEITTKLRNKKISTPVECQTENKKRLDNTAKNNQNQRQPNKRQNTGRAYTARHGEKKHYS</sequence>
<comment type="similarity">
    <text evidence="2">Belongs to the RLP family.</text>
</comment>
<evidence type="ECO:0000256" key="7">
    <source>
        <dbReference type="ARBA" id="ARBA00022737"/>
    </source>
</evidence>
<feature type="domain" description="Disease resistance R13L4/SHOC-2-like LRR" evidence="15">
    <location>
        <begin position="197"/>
        <end position="381"/>
    </location>
</feature>
<dbReference type="GO" id="GO:0006952">
    <property type="term" value="P:defense response"/>
    <property type="evidence" value="ECO:0007669"/>
    <property type="project" value="UniProtKB-ARBA"/>
</dbReference>
<dbReference type="InterPro" id="IPR055414">
    <property type="entry name" value="LRR_R13L4/SHOC2-like"/>
</dbReference>
<accession>A0A6L2J966</accession>
<dbReference type="Pfam" id="PF00560">
    <property type="entry name" value="LRR_1"/>
    <property type="match status" value="6"/>
</dbReference>
<dbReference type="GO" id="GO:0005886">
    <property type="term" value="C:plasma membrane"/>
    <property type="evidence" value="ECO:0007669"/>
    <property type="project" value="UniProtKB-SubCell"/>
</dbReference>
<evidence type="ECO:0000256" key="13">
    <source>
        <dbReference type="SAM" id="SignalP"/>
    </source>
</evidence>
<organism evidence="16">
    <name type="scientific">Tanacetum cinerariifolium</name>
    <name type="common">Dalmatian daisy</name>
    <name type="synonym">Chrysanthemum cinerariifolium</name>
    <dbReference type="NCBI Taxonomy" id="118510"/>
    <lineage>
        <taxon>Eukaryota</taxon>
        <taxon>Viridiplantae</taxon>
        <taxon>Streptophyta</taxon>
        <taxon>Embryophyta</taxon>
        <taxon>Tracheophyta</taxon>
        <taxon>Spermatophyta</taxon>
        <taxon>Magnoliopsida</taxon>
        <taxon>eudicotyledons</taxon>
        <taxon>Gunneridae</taxon>
        <taxon>Pentapetalae</taxon>
        <taxon>asterids</taxon>
        <taxon>campanulids</taxon>
        <taxon>Asterales</taxon>
        <taxon>Asteraceae</taxon>
        <taxon>Asteroideae</taxon>
        <taxon>Anthemideae</taxon>
        <taxon>Anthemidinae</taxon>
        <taxon>Tanacetum</taxon>
    </lineage>
</organism>
<feature type="transmembrane region" description="Helical" evidence="12">
    <location>
        <begin position="960"/>
        <end position="982"/>
    </location>
</feature>
<evidence type="ECO:0000256" key="6">
    <source>
        <dbReference type="ARBA" id="ARBA00022729"/>
    </source>
</evidence>
<keyword evidence="9 12" id="KW-0472">Membrane</keyword>
<dbReference type="FunFam" id="3.80.10.10:FF:000111">
    <property type="entry name" value="LRR receptor-like serine/threonine-protein kinase ERECTA"/>
    <property type="match status" value="1"/>
</dbReference>
<dbReference type="InterPro" id="IPR013210">
    <property type="entry name" value="LRR_N_plant-typ"/>
</dbReference>
<keyword evidence="5 12" id="KW-0812">Transmembrane</keyword>
<keyword evidence="7" id="KW-0677">Repeat</keyword>
<proteinExistence type="inferred from homology"/>
<evidence type="ECO:0000256" key="12">
    <source>
        <dbReference type="SAM" id="Phobius"/>
    </source>
</evidence>
<dbReference type="PANTHER" id="PTHR48063">
    <property type="entry name" value="LRR RECEPTOR-LIKE KINASE"/>
    <property type="match status" value="1"/>
</dbReference>
<dbReference type="InterPro" id="IPR032675">
    <property type="entry name" value="LRR_dom_sf"/>
</dbReference>
<evidence type="ECO:0000256" key="9">
    <source>
        <dbReference type="ARBA" id="ARBA00023136"/>
    </source>
</evidence>